<dbReference type="RefSeq" id="WP_094035190.1">
    <property type="nucleotide sequence ID" value="NZ_CP022540.1"/>
</dbReference>
<dbReference type="OrthoDB" id="9805811at2"/>
<sequence>MTTLYDFPKSAMLKRVVPKTRIYDRVQASTALKDKFVAQVDQITWRAKLAPETINLAATKSVPEIQVFRVTLKNDTGQDDVLKAIDRAIPFPILFELEQNGQIQIVAAHKRPSEADTAKWVLSDYLRSDWFPIDTPRSPLPVALNLGVLYEQILTALMPIVPQTAETLSARMDRTHALRTKEREISQLKSKLKRETQFNIKMTLHGQLREAQADFEHLKKPE</sequence>
<evidence type="ECO:0000313" key="1">
    <source>
        <dbReference type="EMBL" id="ASP21256.1"/>
    </source>
</evidence>
<reference evidence="1 2" key="1">
    <citation type="submission" date="2017-07" db="EMBL/GenBank/DDBJ databases">
        <title>Genome Sequence of Antarctobacter heliothermus Strain SMS3 Isolated from a culture of the Diatom Skeletonema marinoi.</title>
        <authorList>
            <person name="Topel M."/>
            <person name="Pinder M.I.M."/>
            <person name="Johansson O.N."/>
            <person name="Kourtchenko O."/>
            <person name="Godhe A."/>
            <person name="Clarke A.K."/>
        </authorList>
    </citation>
    <scope>NUCLEOTIDE SEQUENCE [LARGE SCALE GENOMIC DNA]</scope>
    <source>
        <strain evidence="1 2">SMS3</strain>
    </source>
</reference>
<keyword evidence="2" id="KW-1185">Reference proteome</keyword>
<dbReference type="Pfam" id="PF14335">
    <property type="entry name" value="DUF4391"/>
    <property type="match status" value="1"/>
</dbReference>
<protein>
    <submittedName>
        <fullName evidence="1">Methyl-accepting chemotaxis protein</fullName>
    </submittedName>
</protein>
<accession>A0A222E4Y0</accession>
<organism evidence="1 2">
    <name type="scientific">Antarctobacter heliothermus</name>
    <dbReference type="NCBI Taxonomy" id="74033"/>
    <lineage>
        <taxon>Bacteria</taxon>
        <taxon>Pseudomonadati</taxon>
        <taxon>Pseudomonadota</taxon>
        <taxon>Alphaproteobacteria</taxon>
        <taxon>Rhodobacterales</taxon>
        <taxon>Roseobacteraceae</taxon>
        <taxon>Antarctobacter</taxon>
    </lineage>
</organism>
<proteinExistence type="predicted"/>
<name>A0A222E4Y0_9RHOB</name>
<dbReference type="InterPro" id="IPR025503">
    <property type="entry name" value="DUF4391"/>
</dbReference>
<dbReference type="KEGG" id="aht:ANTHELSMS3_02594"/>
<dbReference type="EMBL" id="CP022540">
    <property type="protein sequence ID" value="ASP21256.1"/>
    <property type="molecule type" value="Genomic_DNA"/>
</dbReference>
<evidence type="ECO:0000313" key="2">
    <source>
        <dbReference type="Proteomes" id="UP000203589"/>
    </source>
</evidence>
<gene>
    <name evidence="1" type="ORF">ANTHELSMS3_02594</name>
</gene>
<dbReference type="Proteomes" id="UP000203589">
    <property type="component" value="Chromosome"/>
</dbReference>
<dbReference type="AlphaFoldDB" id="A0A222E4Y0"/>